<dbReference type="Pfam" id="PF00149">
    <property type="entry name" value="Metallophos"/>
    <property type="match status" value="1"/>
</dbReference>
<reference evidence="2 3" key="1">
    <citation type="submission" date="2024-10" db="EMBL/GenBank/DDBJ databases">
        <title>The Natural Products Discovery Center: Release of the First 8490 Sequenced Strains for Exploring Actinobacteria Biosynthetic Diversity.</title>
        <authorList>
            <person name="Kalkreuter E."/>
            <person name="Kautsar S.A."/>
            <person name="Yang D."/>
            <person name="Bader C.D."/>
            <person name="Teijaro C.N."/>
            <person name="Fluegel L."/>
            <person name="Davis C.M."/>
            <person name="Simpson J.R."/>
            <person name="Lauterbach L."/>
            <person name="Steele A.D."/>
            <person name="Gui C."/>
            <person name="Meng S."/>
            <person name="Li G."/>
            <person name="Viehrig K."/>
            <person name="Ye F."/>
            <person name="Su P."/>
            <person name="Kiefer A.F."/>
            <person name="Nichols A."/>
            <person name="Cepeda A.J."/>
            <person name="Yan W."/>
            <person name="Fan B."/>
            <person name="Jiang Y."/>
            <person name="Adhikari A."/>
            <person name="Zheng C.-J."/>
            <person name="Schuster L."/>
            <person name="Cowan T.M."/>
            <person name="Smanski M.J."/>
            <person name="Chevrette M.G."/>
            <person name="De Carvalho L.P.S."/>
            <person name="Shen B."/>
        </authorList>
    </citation>
    <scope>NUCLEOTIDE SEQUENCE [LARGE SCALE GENOMIC DNA]</scope>
    <source>
        <strain evidence="2 3">NPDC049639</strain>
    </source>
</reference>
<keyword evidence="3" id="KW-1185">Reference proteome</keyword>
<evidence type="ECO:0000259" key="1">
    <source>
        <dbReference type="Pfam" id="PF00149"/>
    </source>
</evidence>
<dbReference type="EMBL" id="JBITLV010000001">
    <property type="protein sequence ID" value="MFI7586271.1"/>
    <property type="molecule type" value="Genomic_DNA"/>
</dbReference>
<dbReference type="PANTHER" id="PTHR31302">
    <property type="entry name" value="TRANSMEMBRANE PROTEIN WITH METALLOPHOSPHOESTERASE DOMAIN-RELATED"/>
    <property type="match status" value="1"/>
</dbReference>
<dbReference type="InterPro" id="IPR051158">
    <property type="entry name" value="Metallophosphoesterase_sf"/>
</dbReference>
<protein>
    <submittedName>
        <fullName evidence="2">Metallophosphoesterase</fullName>
    </submittedName>
</protein>
<evidence type="ECO:0000313" key="3">
    <source>
        <dbReference type="Proteomes" id="UP001612915"/>
    </source>
</evidence>
<dbReference type="PANTHER" id="PTHR31302:SF20">
    <property type="entry name" value="CONSERVED PROTEIN"/>
    <property type="match status" value="1"/>
</dbReference>
<sequence>MRPLTATALGTFGLGAGALAWSVLEAETMFTLRHVRLPVLPRGSAPVRVLQVSDLHLVPRQLRKIAWVQRLAALEPDLVISSGDNLASVDAVPSALAAYGDLLSFPGVFVLGSNDYFAPKPKNPARYLLPSGGRKRIVGARLPVGDLVRGFVAAGWSDLTNARTTLKVGSHLLEFVGVDDPHIKRDRYSAVAGAPDPTATLTVGLVHAPYRRVLDAMTLDGCSLIVAGHTHGGQLRVPGFGALVTNCDLPRQQASGLSRWGASYLHVSAGLGTSPYTPFRFACRPEATLMTLEPVA</sequence>
<dbReference type="Gene3D" id="3.60.21.10">
    <property type="match status" value="1"/>
</dbReference>
<accession>A0ABW8AIT2</accession>
<name>A0ABW8AIT2_9ACTN</name>
<dbReference type="SUPFAM" id="SSF56300">
    <property type="entry name" value="Metallo-dependent phosphatases"/>
    <property type="match status" value="1"/>
</dbReference>
<dbReference type="InterPro" id="IPR004843">
    <property type="entry name" value="Calcineurin-like_PHP"/>
</dbReference>
<comment type="caution">
    <text evidence="2">The sequence shown here is derived from an EMBL/GenBank/DDBJ whole genome shotgun (WGS) entry which is preliminary data.</text>
</comment>
<evidence type="ECO:0000313" key="2">
    <source>
        <dbReference type="EMBL" id="MFI7586271.1"/>
    </source>
</evidence>
<dbReference type="Proteomes" id="UP001612915">
    <property type="component" value="Unassembled WGS sequence"/>
</dbReference>
<gene>
    <name evidence="2" type="ORF">ACIB24_04285</name>
</gene>
<feature type="domain" description="Calcineurin-like phosphoesterase" evidence="1">
    <location>
        <begin position="48"/>
        <end position="232"/>
    </location>
</feature>
<organism evidence="2 3">
    <name type="scientific">Spongisporangium articulatum</name>
    <dbReference type="NCBI Taxonomy" id="3362603"/>
    <lineage>
        <taxon>Bacteria</taxon>
        <taxon>Bacillati</taxon>
        <taxon>Actinomycetota</taxon>
        <taxon>Actinomycetes</taxon>
        <taxon>Kineosporiales</taxon>
        <taxon>Kineosporiaceae</taxon>
        <taxon>Spongisporangium</taxon>
    </lineage>
</organism>
<dbReference type="InterPro" id="IPR029052">
    <property type="entry name" value="Metallo-depent_PP-like"/>
</dbReference>
<proteinExistence type="predicted"/>
<dbReference type="RefSeq" id="WP_398275623.1">
    <property type="nucleotide sequence ID" value="NZ_JBITLV010000001.1"/>
</dbReference>